<dbReference type="EMBL" id="DXGH01000015">
    <property type="protein sequence ID" value="HIW80518.1"/>
    <property type="molecule type" value="Genomic_DNA"/>
</dbReference>
<keyword evidence="1" id="KW-0812">Transmembrane</keyword>
<dbReference type="PANTHER" id="PTHR45138">
    <property type="entry name" value="REGULATORY COMPONENTS OF SENSORY TRANSDUCTION SYSTEM"/>
    <property type="match status" value="1"/>
</dbReference>
<dbReference type="PANTHER" id="PTHR45138:SF9">
    <property type="entry name" value="DIGUANYLATE CYCLASE DGCM-RELATED"/>
    <property type="match status" value="1"/>
</dbReference>
<dbReference type="PROSITE" id="PS50887">
    <property type="entry name" value="GGDEF"/>
    <property type="match status" value="1"/>
</dbReference>
<dbReference type="CDD" id="cd01949">
    <property type="entry name" value="GGDEF"/>
    <property type="match status" value="1"/>
</dbReference>
<dbReference type="Proteomes" id="UP000824265">
    <property type="component" value="Unassembled WGS sequence"/>
</dbReference>
<dbReference type="SMART" id="SM00267">
    <property type="entry name" value="GGDEF"/>
    <property type="match status" value="1"/>
</dbReference>
<accession>A0A9D1UAW7</accession>
<dbReference type="GO" id="GO:0043709">
    <property type="term" value="P:cell adhesion involved in single-species biofilm formation"/>
    <property type="evidence" value="ECO:0007669"/>
    <property type="project" value="TreeGrafter"/>
</dbReference>
<dbReference type="InterPro" id="IPR043128">
    <property type="entry name" value="Rev_trsase/Diguanyl_cyclase"/>
</dbReference>
<dbReference type="RefSeq" id="WP_318705225.1">
    <property type="nucleotide sequence ID" value="NZ_CALWMU010000014.1"/>
</dbReference>
<dbReference type="NCBIfam" id="TIGR00254">
    <property type="entry name" value="GGDEF"/>
    <property type="match status" value="1"/>
</dbReference>
<feature type="transmembrane region" description="Helical" evidence="1">
    <location>
        <begin position="91"/>
        <end position="114"/>
    </location>
</feature>
<keyword evidence="1" id="KW-0472">Membrane</keyword>
<name>A0A9D1UAW7_9FIRM</name>
<dbReference type="InterPro" id="IPR029787">
    <property type="entry name" value="Nucleotide_cyclase"/>
</dbReference>
<evidence type="ECO:0000259" key="2">
    <source>
        <dbReference type="PROSITE" id="PS50887"/>
    </source>
</evidence>
<comment type="caution">
    <text evidence="3">The sequence shown here is derived from an EMBL/GenBank/DDBJ whole genome shotgun (WGS) entry which is preliminary data.</text>
</comment>
<proteinExistence type="predicted"/>
<dbReference type="FunFam" id="3.30.70.270:FF:000001">
    <property type="entry name" value="Diguanylate cyclase domain protein"/>
    <property type="match status" value="1"/>
</dbReference>
<dbReference type="GO" id="GO:1902201">
    <property type="term" value="P:negative regulation of bacterial-type flagellum-dependent cell motility"/>
    <property type="evidence" value="ECO:0007669"/>
    <property type="project" value="TreeGrafter"/>
</dbReference>
<sequence>MRKLLIKPALFAARSRQYFSMSKKQIADDNAILLRYCSWAFCIFLLLYSILTWMLMPNRILIWCYLIFGAAAAGFLLFAERCCRAADKSYGVIRNACILFVCTILAYAISISVFPFPSQPAIFFPLSLVLVCVLFILPFYTMAFLLTGAFFVFLVLVLLFKTPRSISYDLFSGVTALILVYFLLYIITDLRLRSGESLVKLEVLNRTDPLTGLPNRRWASENMPPCFRRCQKMQLPVAAMMLDIDDFKKYNDTLGHQAGDTCLKIIGEIILSYSRDLGIRAARYGGEEFLFLLGDCSKKEALSAAWGLLERVRDRAIPGPDGSVTVSVGVAVMFPSMDSTMEELIGQADAALYHSKRIGKNQVTLAEVD</sequence>
<dbReference type="Gene3D" id="3.30.70.270">
    <property type="match status" value="1"/>
</dbReference>
<keyword evidence="1" id="KW-1133">Transmembrane helix</keyword>
<gene>
    <name evidence="3" type="ORF">H9742_03155</name>
</gene>
<dbReference type="SUPFAM" id="SSF55073">
    <property type="entry name" value="Nucleotide cyclase"/>
    <property type="match status" value="1"/>
</dbReference>
<dbReference type="InterPro" id="IPR000160">
    <property type="entry name" value="GGDEF_dom"/>
</dbReference>
<dbReference type="AlphaFoldDB" id="A0A9D1UAW7"/>
<feature type="transmembrane region" description="Helical" evidence="1">
    <location>
        <begin position="166"/>
        <end position="187"/>
    </location>
</feature>
<reference evidence="3" key="2">
    <citation type="submission" date="2021-04" db="EMBL/GenBank/DDBJ databases">
        <authorList>
            <person name="Gilroy R."/>
        </authorList>
    </citation>
    <scope>NUCLEOTIDE SEQUENCE</scope>
    <source>
        <strain evidence="3">CHK195-6426</strain>
    </source>
</reference>
<dbReference type="Pfam" id="PF00990">
    <property type="entry name" value="GGDEF"/>
    <property type="match status" value="1"/>
</dbReference>
<feature type="transmembrane region" description="Helical" evidence="1">
    <location>
        <begin position="60"/>
        <end position="79"/>
    </location>
</feature>
<dbReference type="GO" id="GO:0005886">
    <property type="term" value="C:plasma membrane"/>
    <property type="evidence" value="ECO:0007669"/>
    <property type="project" value="TreeGrafter"/>
</dbReference>
<protein>
    <submittedName>
        <fullName evidence="3">GGDEF domain-containing protein</fullName>
    </submittedName>
</protein>
<dbReference type="InterPro" id="IPR050469">
    <property type="entry name" value="Diguanylate_Cyclase"/>
</dbReference>
<feature type="transmembrane region" description="Helical" evidence="1">
    <location>
        <begin position="33"/>
        <end position="54"/>
    </location>
</feature>
<organism evidence="3 4">
    <name type="scientific">Candidatus Acetatifactor stercoripullorum</name>
    <dbReference type="NCBI Taxonomy" id="2838414"/>
    <lineage>
        <taxon>Bacteria</taxon>
        <taxon>Bacillati</taxon>
        <taxon>Bacillota</taxon>
        <taxon>Clostridia</taxon>
        <taxon>Lachnospirales</taxon>
        <taxon>Lachnospiraceae</taxon>
        <taxon>Acetatifactor</taxon>
    </lineage>
</organism>
<evidence type="ECO:0000256" key="1">
    <source>
        <dbReference type="SAM" id="Phobius"/>
    </source>
</evidence>
<dbReference type="GO" id="GO:0052621">
    <property type="term" value="F:diguanylate cyclase activity"/>
    <property type="evidence" value="ECO:0007669"/>
    <property type="project" value="TreeGrafter"/>
</dbReference>
<evidence type="ECO:0000313" key="4">
    <source>
        <dbReference type="Proteomes" id="UP000824265"/>
    </source>
</evidence>
<reference evidence="3" key="1">
    <citation type="journal article" date="2021" name="PeerJ">
        <title>Extensive microbial diversity within the chicken gut microbiome revealed by metagenomics and culture.</title>
        <authorList>
            <person name="Gilroy R."/>
            <person name="Ravi A."/>
            <person name="Getino M."/>
            <person name="Pursley I."/>
            <person name="Horton D.L."/>
            <person name="Alikhan N.F."/>
            <person name="Baker D."/>
            <person name="Gharbi K."/>
            <person name="Hall N."/>
            <person name="Watson M."/>
            <person name="Adriaenssens E.M."/>
            <person name="Foster-Nyarko E."/>
            <person name="Jarju S."/>
            <person name="Secka A."/>
            <person name="Antonio M."/>
            <person name="Oren A."/>
            <person name="Chaudhuri R.R."/>
            <person name="La Ragione R."/>
            <person name="Hildebrand F."/>
            <person name="Pallen M.J."/>
        </authorList>
    </citation>
    <scope>NUCLEOTIDE SEQUENCE</scope>
    <source>
        <strain evidence="3">CHK195-6426</strain>
    </source>
</reference>
<evidence type="ECO:0000313" key="3">
    <source>
        <dbReference type="EMBL" id="HIW80518.1"/>
    </source>
</evidence>
<feature type="transmembrane region" description="Helical" evidence="1">
    <location>
        <begin position="142"/>
        <end position="160"/>
    </location>
</feature>
<feature type="domain" description="GGDEF" evidence="2">
    <location>
        <begin position="235"/>
        <end position="368"/>
    </location>
</feature>